<keyword evidence="3 6" id="KW-0731">Sigma factor</keyword>
<keyword evidence="5 6" id="KW-0804">Transcription</keyword>
<dbReference type="InterPro" id="IPR000838">
    <property type="entry name" value="RNA_pol_sigma70_ECF_CS"/>
</dbReference>
<dbReference type="Pfam" id="PF04542">
    <property type="entry name" value="Sigma70_r2"/>
    <property type="match status" value="1"/>
</dbReference>
<evidence type="ECO:0000256" key="3">
    <source>
        <dbReference type="ARBA" id="ARBA00023082"/>
    </source>
</evidence>
<dbReference type="Gene3D" id="1.10.10.10">
    <property type="entry name" value="Winged helix-like DNA-binding domain superfamily/Winged helix DNA-binding domain"/>
    <property type="match status" value="1"/>
</dbReference>
<evidence type="ECO:0000256" key="6">
    <source>
        <dbReference type="RuleBase" id="RU000716"/>
    </source>
</evidence>
<dbReference type="Pfam" id="PF08281">
    <property type="entry name" value="Sigma70_r4_2"/>
    <property type="match status" value="1"/>
</dbReference>
<dbReference type="SUPFAM" id="SSF88946">
    <property type="entry name" value="Sigma2 domain of RNA polymerase sigma factors"/>
    <property type="match status" value="1"/>
</dbReference>
<evidence type="ECO:0000256" key="1">
    <source>
        <dbReference type="ARBA" id="ARBA00010641"/>
    </source>
</evidence>
<dbReference type="KEGG" id="azz:DEW08_29000"/>
<dbReference type="RefSeq" id="WP_109334174.1">
    <property type="nucleotide sequence ID" value="NZ_CP029358.1"/>
</dbReference>
<reference evidence="11" key="1">
    <citation type="submission" date="2018-05" db="EMBL/GenBank/DDBJ databases">
        <title>Azospirillum thermophila sp. nov., a novel isolated from hot spring.</title>
        <authorList>
            <person name="Zhao Z."/>
        </authorList>
    </citation>
    <scope>NUCLEOTIDE SEQUENCE [LARGE SCALE GENOMIC DNA]</scope>
    <source>
        <strain evidence="11">CFH 70021</strain>
        <plasmid evidence="11">unnamed3</plasmid>
    </source>
</reference>
<keyword evidence="2 6" id="KW-0805">Transcription regulation</keyword>
<dbReference type="InterPro" id="IPR013325">
    <property type="entry name" value="RNA_pol_sigma_r2"/>
</dbReference>
<dbReference type="OrthoDB" id="9780326at2"/>
<proteinExistence type="inferred from homology"/>
<dbReference type="GO" id="GO:0016987">
    <property type="term" value="F:sigma factor activity"/>
    <property type="evidence" value="ECO:0007669"/>
    <property type="project" value="UniProtKB-KW"/>
</dbReference>
<dbReference type="Proteomes" id="UP000245629">
    <property type="component" value="Plasmid unnamed3"/>
</dbReference>
<dbReference type="InterPro" id="IPR007627">
    <property type="entry name" value="RNA_pol_sigma70_r2"/>
</dbReference>
<evidence type="ECO:0000313" key="10">
    <source>
        <dbReference type="EMBL" id="AWK90152.1"/>
    </source>
</evidence>
<keyword evidence="4 6" id="KW-0238">DNA-binding</keyword>
<dbReference type="AlphaFoldDB" id="A0A2S2D074"/>
<dbReference type="PANTHER" id="PTHR43133">
    <property type="entry name" value="RNA POLYMERASE ECF-TYPE SIGMA FACTO"/>
    <property type="match status" value="1"/>
</dbReference>
<dbReference type="InterPro" id="IPR036388">
    <property type="entry name" value="WH-like_DNA-bd_sf"/>
</dbReference>
<evidence type="ECO:0000256" key="2">
    <source>
        <dbReference type="ARBA" id="ARBA00023015"/>
    </source>
</evidence>
<feature type="domain" description="RNA polymerase sigma-70 region 2" evidence="8">
    <location>
        <begin position="56"/>
        <end position="123"/>
    </location>
</feature>
<feature type="region of interest" description="Disordered" evidence="7">
    <location>
        <begin position="123"/>
        <end position="143"/>
    </location>
</feature>
<feature type="domain" description="RNA polymerase sigma factor 70 region 4 type 2" evidence="9">
    <location>
        <begin position="151"/>
        <end position="202"/>
    </location>
</feature>
<sequence length="213" mass="22934">MAWLFPDLRACIPGPAALPPFHAPASASAMTQPADSDDALMERVAAGDADAFARLAARHMRRAVVLAERLTGNAADADEVAQEAFLRVWQHAGRWDGSRAAFTTWLHRIVVNLAIDRRRRPGWQPLEAAGDPPDPGPDADERIAERQQAAEVAEALAALPDRQRAAVVLFHQEGMSMRRGAEVLGLGESAFASLLARARAALRAALRTGGREP</sequence>
<dbReference type="EMBL" id="CP029358">
    <property type="protein sequence ID" value="AWK90152.1"/>
    <property type="molecule type" value="Genomic_DNA"/>
</dbReference>
<dbReference type="NCBIfam" id="NF004113">
    <property type="entry name" value="PRK05602.1"/>
    <property type="match status" value="1"/>
</dbReference>
<dbReference type="Gene3D" id="1.10.1740.10">
    <property type="match status" value="1"/>
</dbReference>
<keyword evidence="11" id="KW-1185">Reference proteome</keyword>
<dbReference type="InterPro" id="IPR013324">
    <property type="entry name" value="RNA_pol_sigma_r3/r4-like"/>
</dbReference>
<dbReference type="PANTHER" id="PTHR43133:SF8">
    <property type="entry name" value="RNA POLYMERASE SIGMA FACTOR HI_1459-RELATED"/>
    <property type="match status" value="1"/>
</dbReference>
<evidence type="ECO:0000259" key="8">
    <source>
        <dbReference type="Pfam" id="PF04542"/>
    </source>
</evidence>
<dbReference type="InterPro" id="IPR013249">
    <property type="entry name" value="RNA_pol_sigma70_r4_t2"/>
</dbReference>
<evidence type="ECO:0000256" key="5">
    <source>
        <dbReference type="ARBA" id="ARBA00023163"/>
    </source>
</evidence>
<gene>
    <name evidence="10" type="ORF">DEW08_29000</name>
</gene>
<evidence type="ECO:0000256" key="7">
    <source>
        <dbReference type="SAM" id="MobiDB-lite"/>
    </source>
</evidence>
<accession>A0A2S2D074</accession>
<evidence type="ECO:0000256" key="4">
    <source>
        <dbReference type="ARBA" id="ARBA00023125"/>
    </source>
</evidence>
<organism evidence="10 11">
    <name type="scientific">Azospirillum thermophilum</name>
    <dbReference type="NCBI Taxonomy" id="2202148"/>
    <lineage>
        <taxon>Bacteria</taxon>
        <taxon>Pseudomonadati</taxon>
        <taxon>Pseudomonadota</taxon>
        <taxon>Alphaproteobacteria</taxon>
        <taxon>Rhodospirillales</taxon>
        <taxon>Azospirillaceae</taxon>
        <taxon>Azospirillum</taxon>
    </lineage>
</organism>
<name>A0A2S2D074_9PROT</name>
<dbReference type="GO" id="GO:0006352">
    <property type="term" value="P:DNA-templated transcription initiation"/>
    <property type="evidence" value="ECO:0007669"/>
    <property type="project" value="InterPro"/>
</dbReference>
<evidence type="ECO:0000313" key="11">
    <source>
        <dbReference type="Proteomes" id="UP000245629"/>
    </source>
</evidence>
<dbReference type="InterPro" id="IPR014284">
    <property type="entry name" value="RNA_pol_sigma-70_dom"/>
</dbReference>
<dbReference type="PROSITE" id="PS01063">
    <property type="entry name" value="SIGMA70_ECF"/>
    <property type="match status" value="1"/>
</dbReference>
<geneLocation type="plasmid" evidence="10 11">
    <name>unnamed3</name>
</geneLocation>
<protein>
    <recommendedName>
        <fullName evidence="6">RNA polymerase sigma factor</fullName>
    </recommendedName>
</protein>
<comment type="similarity">
    <text evidence="1 6">Belongs to the sigma-70 factor family. ECF subfamily.</text>
</comment>
<dbReference type="InterPro" id="IPR039425">
    <property type="entry name" value="RNA_pol_sigma-70-like"/>
</dbReference>
<dbReference type="GO" id="GO:0003677">
    <property type="term" value="F:DNA binding"/>
    <property type="evidence" value="ECO:0007669"/>
    <property type="project" value="UniProtKB-KW"/>
</dbReference>
<evidence type="ECO:0000259" key="9">
    <source>
        <dbReference type="Pfam" id="PF08281"/>
    </source>
</evidence>
<dbReference type="SUPFAM" id="SSF88659">
    <property type="entry name" value="Sigma3 and sigma4 domains of RNA polymerase sigma factors"/>
    <property type="match status" value="1"/>
</dbReference>
<dbReference type="NCBIfam" id="TIGR02937">
    <property type="entry name" value="sigma70-ECF"/>
    <property type="match status" value="1"/>
</dbReference>
<keyword evidence="10" id="KW-0614">Plasmid</keyword>